<name>A2SGW3_METPP</name>
<dbReference type="Proteomes" id="UP000000366">
    <property type="component" value="Chromosome"/>
</dbReference>
<keyword evidence="1" id="KW-0812">Transmembrane</keyword>
<evidence type="ECO:0000313" key="3">
    <source>
        <dbReference type="Proteomes" id="UP000000366"/>
    </source>
</evidence>
<evidence type="ECO:0000313" key="2">
    <source>
        <dbReference type="EMBL" id="ABM94802.1"/>
    </source>
</evidence>
<sequence>MAGGSGIAAGASAGAAFGPWGAAIGGVLGGVSDLAGGGGGGGPFLGGEAGSAAHGNRLDGSGWSVNFGGTQIATPSKTDYSAEGLPSPAGLVTAGGVSPVLMIGGAVLLVAVLLLKRKRG</sequence>
<dbReference type="RefSeq" id="WP_011829439.1">
    <property type="nucleotide sequence ID" value="NC_008825.1"/>
</dbReference>
<keyword evidence="3" id="KW-1185">Reference proteome</keyword>
<feature type="transmembrane region" description="Helical" evidence="1">
    <location>
        <begin position="89"/>
        <end position="115"/>
    </location>
</feature>
<keyword evidence="1" id="KW-1133">Transmembrane helix</keyword>
<keyword evidence="1" id="KW-0472">Membrane</keyword>
<reference evidence="2 3" key="1">
    <citation type="journal article" date="2007" name="J. Bacteriol.">
        <title>Whole-genome analysis of the methyl tert-butyl ether-degrading beta-proteobacterium Methylibium petroleiphilum PM1.</title>
        <authorList>
            <person name="Kane S.R."/>
            <person name="Chakicherla A.Y."/>
            <person name="Chain P.S.G."/>
            <person name="Schmidt R."/>
            <person name="Shin M.W."/>
            <person name="Legler T.C."/>
            <person name="Scow K.M."/>
            <person name="Larimer F.W."/>
            <person name="Lucas S.M."/>
            <person name="Richardson P.M."/>
            <person name="Hristova K.R."/>
        </authorList>
    </citation>
    <scope>NUCLEOTIDE SEQUENCE [LARGE SCALE GENOMIC DNA]</scope>
    <source>
        <strain evidence="3">ATCC BAA-1232 / LMG 22953 / PM1</strain>
    </source>
</reference>
<evidence type="ECO:0000256" key="1">
    <source>
        <dbReference type="SAM" id="Phobius"/>
    </source>
</evidence>
<organism evidence="2 3">
    <name type="scientific">Methylibium petroleiphilum (strain ATCC BAA-1232 / LMG 22953 / PM1)</name>
    <dbReference type="NCBI Taxonomy" id="420662"/>
    <lineage>
        <taxon>Bacteria</taxon>
        <taxon>Pseudomonadati</taxon>
        <taxon>Pseudomonadota</taxon>
        <taxon>Betaproteobacteria</taxon>
        <taxon>Burkholderiales</taxon>
        <taxon>Sphaerotilaceae</taxon>
        <taxon>Methylibium</taxon>
    </lineage>
</organism>
<proteinExistence type="predicted"/>
<dbReference type="HOGENOM" id="CLU_2046961_0_0_4"/>
<protein>
    <submittedName>
        <fullName evidence="2">PE-PGRS family protein</fullName>
    </submittedName>
</protein>
<dbReference type="STRING" id="420662.Mpe_A1844"/>
<gene>
    <name evidence="2" type="ordered locus">Mpe_A1844</name>
</gene>
<dbReference type="AlphaFoldDB" id="A2SGW3"/>
<accession>A2SGW3</accession>
<dbReference type="KEGG" id="mpt:Mpe_A1844"/>
<dbReference type="EMBL" id="CP000555">
    <property type="protein sequence ID" value="ABM94802.1"/>
    <property type="molecule type" value="Genomic_DNA"/>
</dbReference>